<dbReference type="PANTHER" id="PTHR43792:SF1">
    <property type="entry name" value="N-ACETYLTRANSFERASE DOMAIN-CONTAINING PROTEIN"/>
    <property type="match status" value="1"/>
</dbReference>
<dbReference type="Gene3D" id="3.40.630.30">
    <property type="match status" value="1"/>
</dbReference>
<dbReference type="RefSeq" id="WP_386832701.1">
    <property type="nucleotide sequence ID" value="NZ_JBHUNP010000001.1"/>
</dbReference>
<comment type="caution">
    <text evidence="2">The sequence shown here is derived from an EMBL/GenBank/DDBJ whole genome shotgun (WGS) entry which is preliminary data.</text>
</comment>
<reference evidence="3" key="1">
    <citation type="journal article" date="2019" name="Int. J. Syst. Evol. Microbiol.">
        <title>The Global Catalogue of Microorganisms (GCM) 10K type strain sequencing project: providing services to taxonomists for standard genome sequencing and annotation.</title>
        <authorList>
            <consortium name="The Broad Institute Genomics Platform"/>
            <consortium name="The Broad Institute Genome Sequencing Center for Infectious Disease"/>
            <person name="Wu L."/>
            <person name="Ma J."/>
        </authorList>
    </citation>
    <scope>NUCLEOTIDE SEQUENCE [LARGE SCALE GENOMIC DNA]</scope>
    <source>
        <strain evidence="3">CCM 7427</strain>
    </source>
</reference>
<evidence type="ECO:0000259" key="1">
    <source>
        <dbReference type="PROSITE" id="PS51186"/>
    </source>
</evidence>
<accession>A0ABW5QJE6</accession>
<evidence type="ECO:0000313" key="3">
    <source>
        <dbReference type="Proteomes" id="UP001597521"/>
    </source>
</evidence>
<dbReference type="Pfam" id="PF13302">
    <property type="entry name" value="Acetyltransf_3"/>
    <property type="match status" value="1"/>
</dbReference>
<dbReference type="InterPro" id="IPR000182">
    <property type="entry name" value="GNAT_dom"/>
</dbReference>
<dbReference type="PROSITE" id="PS51186">
    <property type="entry name" value="GNAT"/>
    <property type="match status" value="1"/>
</dbReference>
<protein>
    <submittedName>
        <fullName evidence="2">GNAT family N-acetyltransferase</fullName>
        <ecNumber evidence="2">2.3.-.-</ecNumber>
    </submittedName>
</protein>
<proteinExistence type="predicted"/>
<dbReference type="EMBL" id="JBHUNP010000001">
    <property type="protein sequence ID" value="MFD2647682.1"/>
    <property type="molecule type" value="Genomic_DNA"/>
</dbReference>
<dbReference type="GO" id="GO:0016746">
    <property type="term" value="F:acyltransferase activity"/>
    <property type="evidence" value="ECO:0007669"/>
    <property type="project" value="UniProtKB-KW"/>
</dbReference>
<gene>
    <name evidence="2" type="ORF">ACFSX5_07765</name>
</gene>
<dbReference type="InterPro" id="IPR016181">
    <property type="entry name" value="Acyl_CoA_acyltransferase"/>
</dbReference>
<name>A0ABW5QJE6_9HYPH</name>
<keyword evidence="2" id="KW-0012">Acyltransferase</keyword>
<dbReference type="SUPFAM" id="SSF55729">
    <property type="entry name" value="Acyl-CoA N-acyltransferases (Nat)"/>
    <property type="match status" value="1"/>
</dbReference>
<keyword evidence="2" id="KW-0808">Transferase</keyword>
<evidence type="ECO:0000313" key="2">
    <source>
        <dbReference type="EMBL" id="MFD2647682.1"/>
    </source>
</evidence>
<feature type="domain" description="N-acetyltransferase" evidence="1">
    <location>
        <begin position="9"/>
        <end position="163"/>
    </location>
</feature>
<sequence>MTELGTPRLLLRPANSADAPAFTLAVGEFAVARHLTALPWPYTLAMAIDWLRQAPAVTPERAMFIIEHADHGLVGCITLADELGFWVARRFWNRGYATEAASAVLDWRFAASPEPVIASAQRNNHASLAVQRKLGFVAVGEEMRYSHALQCNVRHVVSRLDASAWLERGRAA</sequence>
<keyword evidence="3" id="KW-1185">Reference proteome</keyword>
<dbReference type="EC" id="2.3.-.-" evidence="2"/>
<dbReference type="PANTHER" id="PTHR43792">
    <property type="entry name" value="GNAT FAMILY, PUTATIVE (AFU_ORTHOLOGUE AFUA_3G00765)-RELATED-RELATED"/>
    <property type="match status" value="1"/>
</dbReference>
<organism evidence="2 3">
    <name type="scientific">Devosia albogilva</name>
    <dbReference type="NCBI Taxonomy" id="429726"/>
    <lineage>
        <taxon>Bacteria</taxon>
        <taxon>Pseudomonadati</taxon>
        <taxon>Pseudomonadota</taxon>
        <taxon>Alphaproteobacteria</taxon>
        <taxon>Hyphomicrobiales</taxon>
        <taxon>Devosiaceae</taxon>
        <taxon>Devosia</taxon>
    </lineage>
</organism>
<dbReference type="Proteomes" id="UP001597521">
    <property type="component" value="Unassembled WGS sequence"/>
</dbReference>
<dbReference type="InterPro" id="IPR051531">
    <property type="entry name" value="N-acetyltransferase"/>
</dbReference>